<keyword evidence="8" id="KW-1133">Transmembrane helix</keyword>
<dbReference type="PROSITE" id="PS51837">
    <property type="entry name" value="LITAF"/>
    <property type="match status" value="1"/>
</dbReference>
<evidence type="ECO:0000256" key="4">
    <source>
        <dbReference type="ARBA" id="ARBA00005975"/>
    </source>
</evidence>
<name>A0AAV2TUG4_CALDB</name>
<keyword evidence="6" id="KW-0862">Zinc</keyword>
<evidence type="ECO:0000256" key="6">
    <source>
        <dbReference type="ARBA" id="ARBA00022833"/>
    </source>
</evidence>
<reference evidence="10" key="1">
    <citation type="submission" date="2024-06" db="EMBL/GenBank/DDBJ databases">
        <authorList>
            <person name="Liu X."/>
            <person name="Lenzi L."/>
            <person name="Haldenby T S."/>
            <person name="Uol C."/>
        </authorList>
    </citation>
    <scope>NUCLEOTIDE SEQUENCE</scope>
</reference>
<comment type="caution">
    <text evidence="10">The sequence shown here is derived from an EMBL/GenBank/DDBJ whole genome shotgun (WGS) entry which is preliminary data.</text>
</comment>
<dbReference type="InterPro" id="IPR006629">
    <property type="entry name" value="LITAF"/>
</dbReference>
<evidence type="ECO:0000256" key="2">
    <source>
        <dbReference type="ARBA" id="ARBA00004481"/>
    </source>
</evidence>
<evidence type="ECO:0000256" key="7">
    <source>
        <dbReference type="ARBA" id="ARBA00023136"/>
    </source>
</evidence>
<keyword evidence="7 8" id="KW-0472">Membrane</keyword>
<dbReference type="PANTHER" id="PTHR23292">
    <property type="entry name" value="LIPOPOLYSACCHARIDE-INDUCED TUMOR NECROSIS FACTOR-ALPHA FACTOR"/>
    <property type="match status" value="1"/>
</dbReference>
<feature type="domain" description="LITAF" evidence="9">
    <location>
        <begin position="56"/>
        <end position="140"/>
    </location>
</feature>
<evidence type="ECO:0000259" key="9">
    <source>
        <dbReference type="PROSITE" id="PS51837"/>
    </source>
</evidence>
<dbReference type="EMBL" id="CAXLJL010000578">
    <property type="protein sequence ID" value="CAL5139027.1"/>
    <property type="molecule type" value="Genomic_DNA"/>
</dbReference>
<evidence type="ECO:0000256" key="1">
    <source>
        <dbReference type="ARBA" id="ARBA00004414"/>
    </source>
</evidence>
<keyword evidence="5" id="KW-0479">Metal-binding</keyword>
<organism evidence="10 11">
    <name type="scientific">Calicophoron daubneyi</name>
    <name type="common">Rumen fluke</name>
    <name type="synonym">Paramphistomum daubneyi</name>
    <dbReference type="NCBI Taxonomy" id="300641"/>
    <lineage>
        <taxon>Eukaryota</taxon>
        <taxon>Metazoa</taxon>
        <taxon>Spiralia</taxon>
        <taxon>Lophotrochozoa</taxon>
        <taxon>Platyhelminthes</taxon>
        <taxon>Trematoda</taxon>
        <taxon>Digenea</taxon>
        <taxon>Plagiorchiida</taxon>
        <taxon>Pronocephalata</taxon>
        <taxon>Paramphistomoidea</taxon>
        <taxon>Paramphistomidae</taxon>
        <taxon>Calicophoron</taxon>
    </lineage>
</organism>
<dbReference type="GO" id="GO:0031902">
    <property type="term" value="C:late endosome membrane"/>
    <property type="evidence" value="ECO:0007669"/>
    <property type="project" value="UniProtKB-SubCell"/>
</dbReference>
<dbReference type="AlphaFoldDB" id="A0AAV2TUG4"/>
<dbReference type="InterPro" id="IPR037519">
    <property type="entry name" value="LITAF_fam"/>
</dbReference>
<dbReference type="Proteomes" id="UP001497525">
    <property type="component" value="Unassembled WGS sequence"/>
</dbReference>
<evidence type="ECO:0000256" key="5">
    <source>
        <dbReference type="ARBA" id="ARBA00022723"/>
    </source>
</evidence>
<evidence type="ECO:0000256" key="3">
    <source>
        <dbReference type="ARBA" id="ARBA00004630"/>
    </source>
</evidence>
<comment type="similarity">
    <text evidence="4">Belongs to the CDIP1/LITAF family.</text>
</comment>
<accession>A0AAV2TUG4</accession>
<evidence type="ECO:0000313" key="10">
    <source>
        <dbReference type="EMBL" id="CAL5139027.1"/>
    </source>
</evidence>
<proteinExistence type="inferred from homology"/>
<feature type="transmembrane region" description="Helical" evidence="8">
    <location>
        <begin position="93"/>
        <end position="118"/>
    </location>
</feature>
<keyword evidence="8" id="KW-0812">Transmembrane</keyword>
<gene>
    <name evidence="10" type="ORF">CDAUBV1_LOCUS14077</name>
</gene>
<dbReference type="GO" id="GO:0005765">
    <property type="term" value="C:lysosomal membrane"/>
    <property type="evidence" value="ECO:0007669"/>
    <property type="project" value="UniProtKB-SubCell"/>
</dbReference>
<evidence type="ECO:0000256" key="8">
    <source>
        <dbReference type="SAM" id="Phobius"/>
    </source>
</evidence>
<evidence type="ECO:0000313" key="11">
    <source>
        <dbReference type="Proteomes" id="UP001497525"/>
    </source>
</evidence>
<dbReference type="GO" id="GO:0008270">
    <property type="term" value="F:zinc ion binding"/>
    <property type="evidence" value="ECO:0007669"/>
    <property type="project" value="TreeGrafter"/>
</dbReference>
<comment type="subcellular location">
    <subcellularLocation>
        <location evidence="2">Endosome membrane</location>
        <topology evidence="2">Peripheral membrane protein</topology>
    </subcellularLocation>
    <subcellularLocation>
        <location evidence="1">Late endosome membrane</location>
    </subcellularLocation>
    <subcellularLocation>
        <location evidence="3">Lysosome membrane</location>
        <topology evidence="3">Peripheral membrane protein</topology>
        <orientation evidence="3">Cytoplasmic side</orientation>
    </subcellularLocation>
</comment>
<dbReference type="Pfam" id="PF10601">
    <property type="entry name" value="zf-LITAF-like"/>
    <property type="match status" value="1"/>
</dbReference>
<protein>
    <recommendedName>
        <fullName evidence="9">LITAF domain-containing protein</fullName>
    </recommendedName>
</protein>
<sequence>MEVLEEKRQTTPSFQTPYPTQPWLQNGMVMMNSNQKYPAKELRDMSAEKNIEPITEQPSAVILSARFGPRPQKFMCSICLNKITTKVYYVNGVATWLGCAGIFLIGGVLGCCLIPFYVDSCKDVQHYCPICNTYFDTYKRI</sequence>
<dbReference type="PANTHER" id="PTHR23292:SF6">
    <property type="entry name" value="FI16602P1-RELATED"/>
    <property type="match status" value="1"/>
</dbReference>
<dbReference type="SMART" id="SM00714">
    <property type="entry name" value="LITAF"/>
    <property type="match status" value="1"/>
</dbReference>